<dbReference type="PANTHER" id="PTHR34413">
    <property type="entry name" value="PROPHAGE TAIL FIBER ASSEMBLY PROTEIN HOMOLOG TFAE-RELATED-RELATED"/>
    <property type="match status" value="1"/>
</dbReference>
<sequence length="139" mass="15659">MFYYSKTTNAFYLADSKANYIAAGTWPDDAVDVSIDVFNEFSANPPESKMREPGRDGMPSWGDIPPLSMDELISIASDQKSRLLIIADRTINTLKDAVELDMATDEEAAMHTAWRKYRVLLSRVDVTKAPDIKWPKEPV</sequence>
<proteinExistence type="predicted"/>
<dbReference type="PANTHER" id="PTHR34413:SF2">
    <property type="entry name" value="PROPHAGE TAIL FIBER ASSEMBLY PROTEIN HOMOLOG TFAE-RELATED"/>
    <property type="match status" value="1"/>
</dbReference>
<evidence type="ECO:0000313" key="4">
    <source>
        <dbReference type="Proteomes" id="UP000807542"/>
    </source>
</evidence>
<gene>
    <name evidence="3" type="ORF">I2492_09315</name>
    <name evidence="2" type="ORF">I2493_09315</name>
</gene>
<dbReference type="Pfam" id="PF02413">
    <property type="entry name" value="Caudo_TAP"/>
    <property type="match status" value="1"/>
</dbReference>
<evidence type="ECO:0000313" key="3">
    <source>
        <dbReference type="EMBL" id="MBK5176522.1"/>
    </source>
</evidence>
<feature type="region of interest" description="Disordered" evidence="1">
    <location>
        <begin position="44"/>
        <end position="63"/>
    </location>
</feature>
<dbReference type="EMBL" id="JADRCQ010000001">
    <property type="protein sequence ID" value="MBK5073213.1"/>
    <property type="molecule type" value="Genomic_DNA"/>
</dbReference>
<dbReference type="InterPro" id="IPR051220">
    <property type="entry name" value="TFA_Chaperone"/>
</dbReference>
<dbReference type="RefSeq" id="WP_228398072.1">
    <property type="nucleotide sequence ID" value="NZ_JADRCP010000001.1"/>
</dbReference>
<dbReference type="InterPro" id="IPR003458">
    <property type="entry name" value="Phage_T4_Gp38_tail_assem"/>
</dbReference>
<evidence type="ECO:0000313" key="5">
    <source>
        <dbReference type="Proteomes" id="UP001296969"/>
    </source>
</evidence>
<dbReference type="Proteomes" id="UP001296969">
    <property type="component" value="Unassembled WGS sequence"/>
</dbReference>
<keyword evidence="5" id="KW-1185">Reference proteome</keyword>
<protein>
    <submittedName>
        <fullName evidence="3">Tail fiber assembly protein</fullName>
    </submittedName>
</protein>
<evidence type="ECO:0000313" key="2">
    <source>
        <dbReference type="EMBL" id="MBK5073213.1"/>
    </source>
</evidence>
<comment type="caution">
    <text evidence="3">The sequence shown here is derived from an EMBL/GenBank/DDBJ whole genome shotgun (WGS) entry which is preliminary data.</text>
</comment>
<reference evidence="3 5" key="1">
    <citation type="submission" date="2020-11" db="EMBL/GenBank/DDBJ databases">
        <title>Insectihabitans protaetiae gen. nov. sp. nov. and Insectihabitans allomyrinae sp. nov., isolated from larvae of Protaetia brevitarsis seulensis and Allomyrina dichotoma, respectively.</title>
        <authorList>
            <person name="Lee S.D."/>
            <person name="Byeon Y.-S."/>
            <person name="Kim S.-M."/>
            <person name="Yang H.L."/>
            <person name="Kim I.S."/>
        </authorList>
    </citation>
    <scope>NUCLEOTIDE SEQUENCE</scope>
    <source>
        <strain evidence="3">CWB-B4</strain>
        <strain evidence="2 5">CWB-B43</strain>
    </source>
</reference>
<accession>A0A9D7FTE5</accession>
<organism evidence="3 4">
    <name type="scientific">Limnobaculum xujianqingii</name>
    <dbReference type="NCBI Taxonomy" id="2738837"/>
    <lineage>
        <taxon>Bacteria</taxon>
        <taxon>Pseudomonadati</taxon>
        <taxon>Pseudomonadota</taxon>
        <taxon>Gammaproteobacteria</taxon>
        <taxon>Enterobacterales</taxon>
        <taxon>Budviciaceae</taxon>
        <taxon>Limnobaculum</taxon>
    </lineage>
</organism>
<name>A0A9D7FTE5_9GAMM</name>
<dbReference type="Proteomes" id="UP000807542">
    <property type="component" value="Unassembled WGS sequence"/>
</dbReference>
<evidence type="ECO:0000256" key="1">
    <source>
        <dbReference type="SAM" id="MobiDB-lite"/>
    </source>
</evidence>
<dbReference type="AlphaFoldDB" id="A0A9D7FTE5"/>
<dbReference type="EMBL" id="JADRCP010000001">
    <property type="protein sequence ID" value="MBK5176522.1"/>
    <property type="molecule type" value="Genomic_DNA"/>
</dbReference>